<dbReference type="RefSeq" id="WP_183857943.1">
    <property type="nucleotide sequence ID" value="NZ_JACHOO010000008.1"/>
</dbReference>
<gene>
    <name evidence="5" type="ORF">GGQ63_003594</name>
</gene>
<reference evidence="5 6" key="1">
    <citation type="submission" date="2020-08" db="EMBL/GenBank/DDBJ databases">
        <title>Genomic Encyclopedia of Type Strains, Phase IV (KMG-IV): sequencing the most valuable type-strain genomes for metagenomic binning, comparative biology and taxonomic classification.</title>
        <authorList>
            <person name="Goeker M."/>
        </authorList>
    </citation>
    <scope>NUCLEOTIDE SEQUENCE [LARGE SCALE GENOMIC DNA]</scope>
    <source>
        <strain evidence="5 6">DSM 16268</strain>
    </source>
</reference>
<comment type="caution">
    <text evidence="5">The sequence shown here is derived from an EMBL/GenBank/DDBJ whole genome shotgun (WGS) entry which is preliminary data.</text>
</comment>
<dbReference type="InterPro" id="IPR050555">
    <property type="entry name" value="Bact_Solute-Bind_Prot2"/>
</dbReference>
<dbReference type="InterPro" id="IPR028082">
    <property type="entry name" value="Peripla_BP_I"/>
</dbReference>
<keyword evidence="3" id="KW-0732">Signal</keyword>
<dbReference type="EMBL" id="JACHOO010000008">
    <property type="protein sequence ID" value="MBB5754508.1"/>
    <property type="molecule type" value="Genomic_DNA"/>
</dbReference>
<evidence type="ECO:0000256" key="1">
    <source>
        <dbReference type="ARBA" id="ARBA00004418"/>
    </source>
</evidence>
<dbReference type="Proteomes" id="UP000523821">
    <property type="component" value="Unassembled WGS sequence"/>
</dbReference>
<evidence type="ECO:0000313" key="5">
    <source>
        <dbReference type="EMBL" id="MBB5754508.1"/>
    </source>
</evidence>
<comment type="similarity">
    <text evidence="2">Belongs to the bacterial solute-binding protein 2 family.</text>
</comment>
<dbReference type="InterPro" id="IPR025997">
    <property type="entry name" value="SBP_2_dom"/>
</dbReference>
<name>A0A7W9L3F6_9HYPH</name>
<keyword evidence="6" id="KW-1185">Reference proteome</keyword>
<feature type="signal peptide" evidence="3">
    <location>
        <begin position="1"/>
        <end position="23"/>
    </location>
</feature>
<dbReference type="PANTHER" id="PTHR30036:SF8">
    <property type="entry name" value="ABC-TYPE SUGAR TRANSPORT SYSTEM PERIPLASMIC COMPONENT-LIKE PROTEIN"/>
    <property type="match status" value="1"/>
</dbReference>
<dbReference type="Gene3D" id="3.40.50.2300">
    <property type="match status" value="2"/>
</dbReference>
<organism evidence="5 6">
    <name type="scientific">Prosthecomicrobium pneumaticum</name>
    <dbReference type="NCBI Taxonomy" id="81895"/>
    <lineage>
        <taxon>Bacteria</taxon>
        <taxon>Pseudomonadati</taxon>
        <taxon>Pseudomonadota</taxon>
        <taxon>Alphaproteobacteria</taxon>
        <taxon>Hyphomicrobiales</taxon>
        <taxon>Kaistiaceae</taxon>
        <taxon>Prosthecomicrobium</taxon>
    </lineage>
</organism>
<comment type="subcellular location">
    <subcellularLocation>
        <location evidence="1">Periplasm</location>
    </subcellularLocation>
</comment>
<dbReference type="PANTHER" id="PTHR30036">
    <property type="entry name" value="D-XYLOSE-BINDING PERIPLASMIC PROTEIN"/>
    <property type="match status" value="1"/>
</dbReference>
<evidence type="ECO:0000256" key="3">
    <source>
        <dbReference type="SAM" id="SignalP"/>
    </source>
</evidence>
<dbReference type="AlphaFoldDB" id="A0A7W9L3F6"/>
<protein>
    <submittedName>
        <fullName evidence="5">Rhamnose transport system substrate-binding protein</fullName>
    </submittedName>
</protein>
<dbReference type="SUPFAM" id="SSF53822">
    <property type="entry name" value="Periplasmic binding protein-like I"/>
    <property type="match status" value="1"/>
</dbReference>
<dbReference type="GO" id="GO:0030288">
    <property type="term" value="C:outer membrane-bounded periplasmic space"/>
    <property type="evidence" value="ECO:0007669"/>
    <property type="project" value="TreeGrafter"/>
</dbReference>
<evidence type="ECO:0000313" key="6">
    <source>
        <dbReference type="Proteomes" id="UP000523821"/>
    </source>
</evidence>
<feature type="domain" description="Periplasmic binding protein" evidence="4">
    <location>
        <begin position="33"/>
        <end position="290"/>
    </location>
</feature>
<evidence type="ECO:0000259" key="4">
    <source>
        <dbReference type="Pfam" id="PF13407"/>
    </source>
</evidence>
<evidence type="ECO:0000256" key="2">
    <source>
        <dbReference type="ARBA" id="ARBA00007639"/>
    </source>
</evidence>
<proteinExistence type="inferred from homology"/>
<sequence>MLRKTLLGLAAGVAMTTAGFASAAMAQDALKMVFIGKNTGNPYFDSLTNGFVEGCKALGCEFEFVAPATAEATSQIPFIEAQIQRGVDVIAISPNSPDALNQVFDDARSKGILVLTVNGDITGNESHRDATILPTNFDNVGKDQVEMVGSLIGYEGEIAILSATTEAPDQNKWIEGMKATLASDAKYAKMKLVATVYGDDQPEKSTTEMEALLSNYPDLKGVIAPTTVGIAAAAQVVQSRGIAEQVKVTGLGLPSEMRDFVKDGTVTAFQLWSPYNEGWLAAHFAKGVKEGTIKNEVGSTFEVPDLGTITINPGNSINTQAALTTFNAGNIDDFNF</sequence>
<dbReference type="GO" id="GO:0030246">
    <property type="term" value="F:carbohydrate binding"/>
    <property type="evidence" value="ECO:0007669"/>
    <property type="project" value="TreeGrafter"/>
</dbReference>
<dbReference type="Pfam" id="PF13407">
    <property type="entry name" value="Peripla_BP_4"/>
    <property type="match status" value="1"/>
</dbReference>
<feature type="chain" id="PRO_5031263167" evidence="3">
    <location>
        <begin position="24"/>
        <end position="336"/>
    </location>
</feature>
<accession>A0A7W9L3F6</accession>